<proteinExistence type="predicted"/>
<name>A0A931A4Y8_9ACTN</name>
<evidence type="ECO:0000313" key="8">
    <source>
        <dbReference type="Proteomes" id="UP000605361"/>
    </source>
</evidence>
<dbReference type="InterPro" id="IPR058240">
    <property type="entry name" value="rSAM_sf"/>
</dbReference>
<dbReference type="PROSITE" id="PS51918">
    <property type="entry name" value="RADICAL_SAM"/>
    <property type="match status" value="1"/>
</dbReference>
<protein>
    <submittedName>
        <fullName evidence="7">FxsB family radical SAM/SPASM domain protein</fullName>
    </submittedName>
</protein>
<comment type="caution">
    <text evidence="7">The sequence shown here is derived from an EMBL/GenBank/DDBJ whole genome shotgun (WGS) entry which is preliminary data.</text>
</comment>
<evidence type="ECO:0000256" key="4">
    <source>
        <dbReference type="ARBA" id="ARBA00023014"/>
    </source>
</evidence>
<dbReference type="Proteomes" id="UP000605361">
    <property type="component" value="Unassembled WGS sequence"/>
</dbReference>
<dbReference type="SFLD" id="SFLDG01386">
    <property type="entry name" value="main_SPASM_domain-containing"/>
    <property type="match status" value="1"/>
</dbReference>
<evidence type="ECO:0000256" key="5">
    <source>
        <dbReference type="SAM" id="MobiDB-lite"/>
    </source>
</evidence>
<sequence>MSGVITPFQQFVLKVHSRCDLSCDHCYVYEHADQSWRSRPRGISLQIVDQVAARIAEHVKQHDVRDIHVVLHGGEPLLAGHERLAGIADALRGALDGICRLHLHIQTNGVRLDDRFCDLFAEREISVGISLDGDRAANDRHRRYASGKSSYDQVIRAVERLRARPEIYGGLLCTIDVANDPIAVYEALLELGPPRIDFLLPYATWDTPPARPSPTAYADWLIAIFDRWDADGRPMPIRLFESIARTVKGGASLSESIGLEPSSMVVIDTDGSYELVDSLKVTYDGAPATGYDVFLHTLDDVAVHPKTREQQRGLEGLSDTCRRCPVVRSCGGGLYTHRYRDGSFDNPSVYCEDLFKLVTHLGNATKMSTHAIPYASLDALATGFGDAADIELLADAQRSLRRALIAALRPLAPAGVWELLTDLDTHHRDVLESVLAHPYVRSWAVDCLQGERQAGPGGRTEPRSSERQAGLDAGHAGQGPVRRGMGHVERGADLAGRGVEQAGLGVERGRYLANVVAAAAVRAGRDLTLPVVVVDGAAYLPTVGTLRGLDGDSVTLVVRAGRIVADAGAEWQPVRTLASGDYSVVLEDSDPHRDSHQWPAAGRLDEAVVAAWQASFEQAWRLIEKEYPQYAPGLRGGLSTLTPLAQAPPGQDVSSTARHAFGAVAAALPDGPATLALLIMHEFQHVKLGAVFDLFDLYDRADTRLYHAPWRQDPRPLEGLLQGTYAHIAVTDFWRTRRHTVEGAELEKAQEEYLRWRGHTLAATETLVGSKALTALGERFVGRMRETLASWPVDARR</sequence>
<dbReference type="InterPro" id="IPR023867">
    <property type="entry name" value="Sulphatase_maturase_rSAM"/>
</dbReference>
<evidence type="ECO:0000256" key="3">
    <source>
        <dbReference type="ARBA" id="ARBA00023004"/>
    </source>
</evidence>
<dbReference type="GO" id="GO:0046872">
    <property type="term" value="F:metal ion binding"/>
    <property type="evidence" value="ECO:0007669"/>
    <property type="project" value="UniProtKB-KW"/>
</dbReference>
<keyword evidence="3" id="KW-0408">Iron</keyword>
<evidence type="ECO:0000256" key="2">
    <source>
        <dbReference type="ARBA" id="ARBA00022723"/>
    </source>
</evidence>
<reference evidence="7" key="1">
    <citation type="submission" date="2020-11" db="EMBL/GenBank/DDBJ databases">
        <title>Whole-genome analyses of Nonomuraea sp. K274.</title>
        <authorList>
            <person name="Veyisoglu A."/>
        </authorList>
    </citation>
    <scope>NUCLEOTIDE SEQUENCE</scope>
    <source>
        <strain evidence="7">K274</strain>
    </source>
</reference>
<dbReference type="AlphaFoldDB" id="A0A931A4Y8"/>
<feature type="domain" description="Radical SAM core" evidence="6">
    <location>
        <begin position="5"/>
        <end position="238"/>
    </location>
</feature>
<dbReference type="PANTHER" id="PTHR43273:SF8">
    <property type="entry name" value="RADICAL SAM DOMAIN PROTEIN"/>
    <property type="match status" value="1"/>
</dbReference>
<keyword evidence="4" id="KW-0411">Iron-sulfur</keyword>
<evidence type="ECO:0000256" key="1">
    <source>
        <dbReference type="ARBA" id="ARBA00022691"/>
    </source>
</evidence>
<accession>A0A931A4Y8</accession>
<dbReference type="NCBIfam" id="TIGR04267">
    <property type="entry name" value="mod_HExxH"/>
    <property type="match status" value="1"/>
</dbReference>
<dbReference type="Gene3D" id="3.20.20.70">
    <property type="entry name" value="Aldolase class I"/>
    <property type="match status" value="1"/>
</dbReference>
<dbReference type="InterPro" id="IPR013785">
    <property type="entry name" value="Aldolase_TIM"/>
</dbReference>
<keyword evidence="1" id="KW-0949">S-adenosyl-L-methionine</keyword>
<keyword evidence="8" id="KW-1185">Reference proteome</keyword>
<dbReference type="EMBL" id="JADOGI010000026">
    <property type="protein sequence ID" value="MBF8186372.1"/>
    <property type="molecule type" value="Genomic_DNA"/>
</dbReference>
<dbReference type="PANTHER" id="PTHR43273">
    <property type="entry name" value="ANAEROBIC SULFATASE-MATURATING ENZYME HOMOLOG ASLB-RELATED"/>
    <property type="match status" value="1"/>
</dbReference>
<keyword evidence="2" id="KW-0479">Metal-binding</keyword>
<dbReference type="InterPro" id="IPR007197">
    <property type="entry name" value="rSAM"/>
</dbReference>
<feature type="region of interest" description="Disordered" evidence="5">
    <location>
        <begin position="452"/>
        <end position="484"/>
    </location>
</feature>
<dbReference type="Pfam" id="PF04055">
    <property type="entry name" value="Radical_SAM"/>
    <property type="match status" value="1"/>
</dbReference>
<dbReference type="NCBIfam" id="TIGR04269">
    <property type="entry name" value="SAM_SPASM_FxsB"/>
    <property type="match status" value="1"/>
</dbReference>
<organism evidence="7 8">
    <name type="scientific">Nonomuraea cypriaca</name>
    <dbReference type="NCBI Taxonomy" id="1187855"/>
    <lineage>
        <taxon>Bacteria</taxon>
        <taxon>Bacillati</taxon>
        <taxon>Actinomycetota</taxon>
        <taxon>Actinomycetes</taxon>
        <taxon>Streptosporangiales</taxon>
        <taxon>Streptosporangiaceae</taxon>
        <taxon>Nonomuraea</taxon>
    </lineage>
</organism>
<evidence type="ECO:0000259" key="6">
    <source>
        <dbReference type="PROSITE" id="PS51918"/>
    </source>
</evidence>
<evidence type="ECO:0000313" key="7">
    <source>
        <dbReference type="EMBL" id="MBF8186372.1"/>
    </source>
</evidence>
<dbReference type="CDD" id="cd01335">
    <property type="entry name" value="Radical_SAM"/>
    <property type="match status" value="1"/>
</dbReference>
<dbReference type="SUPFAM" id="SSF102114">
    <property type="entry name" value="Radical SAM enzymes"/>
    <property type="match status" value="1"/>
</dbReference>
<dbReference type="InterPro" id="IPR026335">
    <property type="entry name" value="rSAM_SPASM_FxsB"/>
</dbReference>
<gene>
    <name evidence="7" type="ORF">ITP53_11545</name>
</gene>
<dbReference type="GO" id="GO:0051536">
    <property type="term" value="F:iron-sulfur cluster binding"/>
    <property type="evidence" value="ECO:0007669"/>
    <property type="project" value="UniProtKB-KW"/>
</dbReference>
<dbReference type="SFLD" id="SFLDG01067">
    <property type="entry name" value="SPASM/twitch_domain_containing"/>
    <property type="match status" value="1"/>
</dbReference>
<dbReference type="InterPro" id="IPR026337">
    <property type="entry name" value="AKG_HExxH"/>
</dbReference>
<dbReference type="SFLD" id="SFLDG01072">
    <property type="entry name" value="dehydrogenase_like"/>
    <property type="match status" value="1"/>
</dbReference>
<dbReference type="GO" id="GO:0016491">
    <property type="term" value="F:oxidoreductase activity"/>
    <property type="evidence" value="ECO:0007669"/>
    <property type="project" value="InterPro"/>
</dbReference>
<dbReference type="SFLD" id="SFLDS00029">
    <property type="entry name" value="Radical_SAM"/>
    <property type="match status" value="1"/>
</dbReference>